<feature type="domain" description="Spore protein YkvP/CgeB glycosyl transferase-like" evidence="1">
    <location>
        <begin position="205"/>
        <end position="356"/>
    </location>
</feature>
<evidence type="ECO:0000313" key="2">
    <source>
        <dbReference type="EMBL" id="GEJ58295.1"/>
    </source>
</evidence>
<accession>A0A7I9VPH2</accession>
<dbReference type="AlphaFoldDB" id="A0A7I9VPH2"/>
<comment type="caution">
    <text evidence="2">The sequence shown here is derived from an EMBL/GenBank/DDBJ whole genome shotgun (WGS) entry which is preliminary data.</text>
</comment>
<gene>
    <name evidence="2" type="ORF">AMYX_30360</name>
</gene>
<evidence type="ECO:0000313" key="3">
    <source>
        <dbReference type="Proteomes" id="UP000503640"/>
    </source>
</evidence>
<protein>
    <recommendedName>
        <fullName evidence="1">Spore protein YkvP/CgeB glycosyl transferase-like domain-containing protein</fullName>
    </recommendedName>
</protein>
<dbReference type="EMBL" id="BJTG01000007">
    <property type="protein sequence ID" value="GEJ58295.1"/>
    <property type="molecule type" value="Genomic_DNA"/>
</dbReference>
<dbReference type="SUPFAM" id="SSF53756">
    <property type="entry name" value="UDP-Glycosyltransferase/glycogen phosphorylase"/>
    <property type="match status" value="1"/>
</dbReference>
<dbReference type="Pfam" id="PF13524">
    <property type="entry name" value="Glyco_trans_1_2"/>
    <property type="match status" value="1"/>
</dbReference>
<name>A0A7I9VPH2_9BACT</name>
<reference evidence="3" key="1">
    <citation type="journal article" date="2020" name="Appl. Environ. Microbiol.">
        <title>Diazotrophic Anaeromyxobacter Isolates from Soils.</title>
        <authorList>
            <person name="Masuda Y."/>
            <person name="Yamanaka H."/>
            <person name="Xu Z.X."/>
            <person name="Shiratori Y."/>
            <person name="Aono T."/>
            <person name="Amachi S."/>
            <person name="Senoo K."/>
            <person name="Itoh H."/>
        </authorList>
    </citation>
    <scope>NUCLEOTIDE SEQUENCE [LARGE SCALE GENOMIC DNA]</scope>
    <source>
        <strain evidence="3">R267</strain>
    </source>
</reference>
<organism evidence="2 3">
    <name type="scientific">Anaeromyxobacter diazotrophicus</name>
    <dbReference type="NCBI Taxonomy" id="2590199"/>
    <lineage>
        <taxon>Bacteria</taxon>
        <taxon>Pseudomonadati</taxon>
        <taxon>Myxococcota</taxon>
        <taxon>Myxococcia</taxon>
        <taxon>Myxococcales</taxon>
        <taxon>Cystobacterineae</taxon>
        <taxon>Anaeromyxobacteraceae</taxon>
        <taxon>Anaeromyxobacter</taxon>
    </lineage>
</organism>
<dbReference type="Gene3D" id="3.40.50.2000">
    <property type="entry name" value="Glycogen Phosphorylase B"/>
    <property type="match status" value="2"/>
</dbReference>
<sequence length="387" mass="42008">MRVVIFCHSALSDWNHGNAHFLRGVATELAARGHEVRLLEPDGGWSLSNLLADAGPEALAGFHAAYPRLAPERYRLDALDLDQALDGAGLVLVHEWSDPALVRQVGAHRRRGGRYALLFHDTHHRAVTDPGAMAAFDLDGYDAVLAFGEVIRELYLRRGWARRAFTWHEAADTRVFRPLPGVPGEGDLVWIGNWGDEERTAELHEFLLGPVRALGLRARVHGVRYPEAARRALSEAGVAYRGYLPNFEAPRAFAAHRVTVHVPRRPYVLALPGIPTIRPFEALACGIPLVSAPWRDAEGLFRPGEDFLVARDGAEMARHLRAVLGDPALAAGLAARGLETVRARHTCAHRVDELCAILSALGHPVPGVGGCGPSAPETPVLSGTCPS</sequence>
<evidence type="ECO:0000259" key="1">
    <source>
        <dbReference type="Pfam" id="PF13524"/>
    </source>
</evidence>
<dbReference type="Proteomes" id="UP000503640">
    <property type="component" value="Unassembled WGS sequence"/>
</dbReference>
<dbReference type="RefSeq" id="WP_176066707.1">
    <property type="nucleotide sequence ID" value="NZ_BJTG01000007.1"/>
</dbReference>
<dbReference type="InterPro" id="IPR055259">
    <property type="entry name" value="YkvP/CgeB_Glyco_trans-like"/>
</dbReference>
<proteinExistence type="predicted"/>
<keyword evidence="3" id="KW-1185">Reference proteome</keyword>